<evidence type="ECO:0000256" key="1">
    <source>
        <dbReference type="SAM" id="MobiDB-lite"/>
    </source>
</evidence>
<gene>
    <name evidence="3" type="ORF">E4634_08035</name>
</gene>
<evidence type="ECO:0000313" key="4">
    <source>
        <dbReference type="Proteomes" id="UP000298050"/>
    </source>
</evidence>
<dbReference type="CDD" id="cd05006">
    <property type="entry name" value="SIS_GmhA"/>
    <property type="match status" value="1"/>
</dbReference>
<comment type="caution">
    <text evidence="3">The sequence shown here is derived from an EMBL/GenBank/DDBJ whole genome shotgun (WGS) entry which is preliminary data.</text>
</comment>
<evidence type="ECO:0000259" key="2">
    <source>
        <dbReference type="PROSITE" id="PS51464"/>
    </source>
</evidence>
<sequence length="221" mass="23394">MRHRAGSGARSPAEPHPRQRTHLDHYEIIAERFQGAIEQIAMSVDRLAQPLSRGSEAACQALLEDRKLLCCGAGPGAALCQLFVAGLLSRVDQERPALPAFCLNADGATLAAITSDSGPGAAYARQVRALGQDGDILLLISSGGNNPSLEQAVRAARERNMRLIALSNDADTSLPGMLGAGDVLIEVEGSTRSRVVELQVMALNTLCHLIENGLFGGFNQD</sequence>
<protein>
    <submittedName>
        <fullName evidence="3">SIS domain-containing protein</fullName>
    </submittedName>
</protein>
<dbReference type="GO" id="GO:1901135">
    <property type="term" value="P:carbohydrate derivative metabolic process"/>
    <property type="evidence" value="ECO:0007669"/>
    <property type="project" value="InterPro"/>
</dbReference>
<evidence type="ECO:0000313" key="3">
    <source>
        <dbReference type="EMBL" id="TGD74076.1"/>
    </source>
</evidence>
<dbReference type="InterPro" id="IPR046348">
    <property type="entry name" value="SIS_dom_sf"/>
</dbReference>
<dbReference type="PROSITE" id="PS51464">
    <property type="entry name" value="SIS"/>
    <property type="match status" value="1"/>
</dbReference>
<organism evidence="3 4">
    <name type="scientific">Mangrovimicrobium sediminis</name>
    <dbReference type="NCBI Taxonomy" id="2562682"/>
    <lineage>
        <taxon>Bacteria</taxon>
        <taxon>Pseudomonadati</taxon>
        <taxon>Pseudomonadota</taxon>
        <taxon>Gammaproteobacteria</taxon>
        <taxon>Cellvibrionales</taxon>
        <taxon>Halieaceae</taxon>
        <taxon>Mangrovimicrobium</taxon>
    </lineage>
</organism>
<proteinExistence type="predicted"/>
<dbReference type="OrthoDB" id="9810929at2"/>
<dbReference type="PANTHER" id="PTHR30390:SF6">
    <property type="entry name" value="DNAA INITIATOR-ASSOCIATING PROTEIN DIAA"/>
    <property type="match status" value="1"/>
</dbReference>
<dbReference type="InterPro" id="IPR035461">
    <property type="entry name" value="GmhA/DiaA"/>
</dbReference>
<accession>A0A4Z0M3P8</accession>
<dbReference type="SUPFAM" id="SSF53697">
    <property type="entry name" value="SIS domain"/>
    <property type="match status" value="1"/>
</dbReference>
<dbReference type="Proteomes" id="UP000298050">
    <property type="component" value="Unassembled WGS sequence"/>
</dbReference>
<name>A0A4Z0M3P8_9GAMM</name>
<dbReference type="GO" id="GO:0097367">
    <property type="term" value="F:carbohydrate derivative binding"/>
    <property type="evidence" value="ECO:0007669"/>
    <property type="project" value="InterPro"/>
</dbReference>
<dbReference type="EMBL" id="SRLE01000006">
    <property type="protein sequence ID" value="TGD74076.1"/>
    <property type="molecule type" value="Genomic_DNA"/>
</dbReference>
<dbReference type="Pfam" id="PF13580">
    <property type="entry name" value="SIS_2"/>
    <property type="match status" value="1"/>
</dbReference>
<dbReference type="AlphaFoldDB" id="A0A4Z0M3P8"/>
<feature type="region of interest" description="Disordered" evidence="1">
    <location>
        <begin position="1"/>
        <end position="20"/>
    </location>
</feature>
<dbReference type="InterPro" id="IPR001347">
    <property type="entry name" value="SIS_dom"/>
</dbReference>
<keyword evidence="4" id="KW-1185">Reference proteome</keyword>
<feature type="domain" description="SIS" evidence="2">
    <location>
        <begin position="58"/>
        <end position="216"/>
    </location>
</feature>
<dbReference type="PANTHER" id="PTHR30390">
    <property type="entry name" value="SEDOHEPTULOSE 7-PHOSPHATE ISOMERASE / DNAA INITIATOR-ASSOCIATING FACTOR FOR REPLICATION INITIATION"/>
    <property type="match status" value="1"/>
</dbReference>
<dbReference type="InterPro" id="IPR050099">
    <property type="entry name" value="SIS_GmhA/DiaA_subfam"/>
</dbReference>
<dbReference type="Gene3D" id="3.40.50.10490">
    <property type="entry name" value="Glucose-6-phosphate isomerase like protein, domain 1"/>
    <property type="match status" value="1"/>
</dbReference>
<reference evidence="3 4" key="1">
    <citation type="submission" date="2019-04" db="EMBL/GenBank/DDBJ databases">
        <title>Taxonomy of novel Haliea sp. from mangrove soil of West Coast of India.</title>
        <authorList>
            <person name="Verma A."/>
            <person name="Kumar P."/>
            <person name="Krishnamurthi S."/>
        </authorList>
    </citation>
    <scope>NUCLEOTIDE SEQUENCE [LARGE SCALE GENOMIC DNA]</scope>
    <source>
        <strain evidence="3 4">SAOS-164</strain>
    </source>
</reference>